<feature type="region of interest" description="Disordered" evidence="1">
    <location>
        <begin position="1"/>
        <end position="39"/>
    </location>
</feature>
<comment type="caution">
    <text evidence="2">The sequence shown here is derived from an EMBL/GenBank/DDBJ whole genome shotgun (WGS) entry which is preliminary data.</text>
</comment>
<sequence length="65" mass="7422">MDAKPGWAPTQQRIASTLPVAGRTQARKDRRRLRVTSDNPTDCRRSYFKCGENSLKVINALEYLI</sequence>
<evidence type="ECO:0000256" key="1">
    <source>
        <dbReference type="SAM" id="MobiDB-lite"/>
    </source>
</evidence>
<evidence type="ECO:0000313" key="3">
    <source>
        <dbReference type="Proteomes" id="UP001307849"/>
    </source>
</evidence>
<accession>A0AAN8RWV8</accession>
<dbReference type="AlphaFoldDB" id="A0AAN8RWV8"/>
<dbReference type="Proteomes" id="UP001307849">
    <property type="component" value="Unassembled WGS sequence"/>
</dbReference>
<dbReference type="EMBL" id="JAVHJM010000002">
    <property type="protein sequence ID" value="KAK6518337.1"/>
    <property type="molecule type" value="Genomic_DNA"/>
</dbReference>
<protein>
    <submittedName>
        <fullName evidence="2">Uncharacterized protein</fullName>
    </submittedName>
</protein>
<reference evidence="2 3" key="1">
    <citation type="submission" date="2019-10" db="EMBL/GenBank/DDBJ databases">
        <authorList>
            <person name="Palmer J.M."/>
        </authorList>
    </citation>
    <scope>NUCLEOTIDE SEQUENCE [LARGE SCALE GENOMIC DNA]</scope>
    <source>
        <strain evidence="2 3">TWF506</strain>
    </source>
</reference>
<gene>
    <name evidence="2" type="ORF">TWF506_005496</name>
</gene>
<organism evidence="2 3">
    <name type="scientific">Arthrobotrys conoides</name>
    <dbReference type="NCBI Taxonomy" id="74498"/>
    <lineage>
        <taxon>Eukaryota</taxon>
        <taxon>Fungi</taxon>
        <taxon>Dikarya</taxon>
        <taxon>Ascomycota</taxon>
        <taxon>Pezizomycotina</taxon>
        <taxon>Orbiliomycetes</taxon>
        <taxon>Orbiliales</taxon>
        <taxon>Orbiliaceae</taxon>
        <taxon>Arthrobotrys</taxon>
    </lineage>
</organism>
<evidence type="ECO:0000313" key="2">
    <source>
        <dbReference type="EMBL" id="KAK6518337.1"/>
    </source>
</evidence>
<name>A0AAN8RWV8_9PEZI</name>
<proteinExistence type="predicted"/>
<keyword evidence="3" id="KW-1185">Reference proteome</keyword>